<evidence type="ECO:0000256" key="2">
    <source>
        <dbReference type="ARBA" id="ARBA00022723"/>
    </source>
</evidence>
<dbReference type="GO" id="GO:0008270">
    <property type="term" value="F:zinc ion binding"/>
    <property type="evidence" value="ECO:0007669"/>
    <property type="project" value="UniProtKB-KW"/>
</dbReference>
<dbReference type="EMBL" id="JAHDYR010000038">
    <property type="protein sequence ID" value="KAG9392465.1"/>
    <property type="molecule type" value="Genomic_DNA"/>
</dbReference>
<protein>
    <submittedName>
        <fullName evidence="9">VEFS-Box of polycomb protein</fullName>
    </submittedName>
</protein>
<evidence type="ECO:0000256" key="3">
    <source>
        <dbReference type="ARBA" id="ARBA00022771"/>
    </source>
</evidence>
<comment type="similarity">
    <text evidence="1">Belongs to the VEFS (VRN2-EMF2-FIS2-SU(Z)12) family.</text>
</comment>
<dbReference type="AlphaFoldDB" id="A0A8J6AU27"/>
<evidence type="ECO:0000256" key="5">
    <source>
        <dbReference type="ARBA" id="ARBA00023015"/>
    </source>
</evidence>
<feature type="compositionally biased region" description="Basic and acidic residues" evidence="7">
    <location>
        <begin position="1"/>
        <end position="12"/>
    </location>
</feature>
<reference evidence="9" key="1">
    <citation type="submission" date="2021-05" db="EMBL/GenBank/DDBJ databases">
        <title>A free-living protist that lacks canonical eukaryotic 1 DNA replication and segregation systems.</title>
        <authorList>
            <person name="Salas-Leiva D.E."/>
            <person name="Tromer E.C."/>
            <person name="Curtis B.A."/>
            <person name="Jerlstrom-Hultqvist J."/>
            <person name="Kolisko M."/>
            <person name="Yi Z."/>
            <person name="Salas-Leiva J.S."/>
            <person name="Gallot-Lavallee L."/>
            <person name="Kops G.J.P.L."/>
            <person name="Archibald J.M."/>
            <person name="Simpson A.G.B."/>
            <person name="Roger A.J."/>
        </authorList>
    </citation>
    <scope>NUCLEOTIDE SEQUENCE</scope>
    <source>
        <strain evidence="9">BICM</strain>
    </source>
</reference>
<dbReference type="InterPro" id="IPR019135">
    <property type="entry name" value="Polycomb_protein_VEFS-Box"/>
</dbReference>
<evidence type="ECO:0000256" key="7">
    <source>
        <dbReference type="SAM" id="MobiDB-lite"/>
    </source>
</evidence>
<feature type="domain" description="Polycomb protein VEFS-Box" evidence="8">
    <location>
        <begin position="69"/>
        <end position="167"/>
    </location>
</feature>
<keyword evidence="10" id="KW-1185">Reference proteome</keyword>
<feature type="region of interest" description="Disordered" evidence="7">
    <location>
        <begin position="1"/>
        <end position="43"/>
    </location>
</feature>
<keyword evidence="2" id="KW-0479">Metal-binding</keyword>
<gene>
    <name evidence="9" type="ORF">J8273_5457</name>
</gene>
<dbReference type="Proteomes" id="UP000717585">
    <property type="component" value="Unassembled WGS sequence"/>
</dbReference>
<evidence type="ECO:0000256" key="6">
    <source>
        <dbReference type="ARBA" id="ARBA00023163"/>
    </source>
</evidence>
<keyword evidence="3" id="KW-0863">Zinc-finger</keyword>
<evidence type="ECO:0000259" key="8">
    <source>
        <dbReference type="Pfam" id="PF09733"/>
    </source>
</evidence>
<accession>A0A8J6AU27</accession>
<comment type="caution">
    <text evidence="9">The sequence shown here is derived from an EMBL/GenBank/DDBJ whole genome shotgun (WGS) entry which is preliminary data.</text>
</comment>
<evidence type="ECO:0000313" key="10">
    <source>
        <dbReference type="Proteomes" id="UP000717585"/>
    </source>
</evidence>
<name>A0A8J6AU27_9EUKA</name>
<evidence type="ECO:0000256" key="1">
    <source>
        <dbReference type="ARBA" id="ARBA00007416"/>
    </source>
</evidence>
<evidence type="ECO:0000256" key="4">
    <source>
        <dbReference type="ARBA" id="ARBA00022833"/>
    </source>
</evidence>
<proteinExistence type="inferred from homology"/>
<keyword evidence="5" id="KW-0805">Transcription regulation</keyword>
<organism evidence="9 10">
    <name type="scientific">Carpediemonas membranifera</name>
    <dbReference type="NCBI Taxonomy" id="201153"/>
    <lineage>
        <taxon>Eukaryota</taxon>
        <taxon>Metamonada</taxon>
        <taxon>Carpediemonas-like organisms</taxon>
        <taxon>Carpediemonas</taxon>
    </lineage>
</organism>
<evidence type="ECO:0000313" key="9">
    <source>
        <dbReference type="EMBL" id="KAG9392465.1"/>
    </source>
</evidence>
<keyword evidence="4" id="KW-0862">Zinc</keyword>
<sequence>MKRDTGEMKDLEGIAYDQPLVPPVRRPYPSDIPQDEQKPPRKIPEAYSKLLKNKNLSGDKFVHSNFNPVYSDDDDYMSEEDYEQPRWVADSEQQTLLACPDLSQEQKQFMIMWNAFIRETFPPGTVILEHWSKDVCMDFVVYAHKRRMFTSSIRRHLGIHMLLLLKDHRLSSLDVLTVCHLADTLLGHRGSVLVCEKAMKPYIAVQKARIDKHDKEVLLRRDRKEQNKGGKKK</sequence>
<dbReference type="Pfam" id="PF09733">
    <property type="entry name" value="VEFS-Box"/>
    <property type="match status" value="1"/>
</dbReference>
<keyword evidence="6" id="KW-0804">Transcription</keyword>